<accession>A0A0E9RVP9</accession>
<evidence type="ECO:0000313" key="1">
    <source>
        <dbReference type="EMBL" id="JAH32338.1"/>
    </source>
</evidence>
<sequence length="83" mass="9671">MYNTTSAITALASFSQQSQSGASKCNEYYLNHSQCLWGECNCNEYYPHHIQCLWGQCKYNEYYMNCSQCLWGQGEMNLRQDVT</sequence>
<reference evidence="1" key="2">
    <citation type="journal article" date="2015" name="Fish Shellfish Immunol.">
        <title>Early steps in the European eel (Anguilla anguilla)-Vibrio vulnificus interaction in the gills: Role of the RtxA13 toxin.</title>
        <authorList>
            <person name="Callol A."/>
            <person name="Pajuelo D."/>
            <person name="Ebbesson L."/>
            <person name="Teles M."/>
            <person name="MacKenzie S."/>
            <person name="Amaro C."/>
        </authorList>
    </citation>
    <scope>NUCLEOTIDE SEQUENCE</scope>
</reference>
<reference evidence="1" key="1">
    <citation type="submission" date="2014-11" db="EMBL/GenBank/DDBJ databases">
        <authorList>
            <person name="Amaro Gonzalez C."/>
        </authorList>
    </citation>
    <scope>NUCLEOTIDE SEQUENCE</scope>
</reference>
<organism evidence="1">
    <name type="scientific">Anguilla anguilla</name>
    <name type="common">European freshwater eel</name>
    <name type="synonym">Muraena anguilla</name>
    <dbReference type="NCBI Taxonomy" id="7936"/>
    <lineage>
        <taxon>Eukaryota</taxon>
        <taxon>Metazoa</taxon>
        <taxon>Chordata</taxon>
        <taxon>Craniata</taxon>
        <taxon>Vertebrata</taxon>
        <taxon>Euteleostomi</taxon>
        <taxon>Actinopterygii</taxon>
        <taxon>Neopterygii</taxon>
        <taxon>Teleostei</taxon>
        <taxon>Anguilliformes</taxon>
        <taxon>Anguillidae</taxon>
        <taxon>Anguilla</taxon>
    </lineage>
</organism>
<protein>
    <submittedName>
        <fullName evidence="1">Uncharacterized protein</fullName>
    </submittedName>
</protein>
<dbReference type="EMBL" id="GBXM01076239">
    <property type="protein sequence ID" value="JAH32338.1"/>
    <property type="molecule type" value="Transcribed_RNA"/>
</dbReference>
<dbReference type="AlphaFoldDB" id="A0A0E9RVP9"/>
<proteinExistence type="predicted"/>
<name>A0A0E9RVP9_ANGAN</name>